<name>A0A0W8FAL0_9ZZZZ</name>
<dbReference type="AlphaFoldDB" id="A0A0W8FAL0"/>
<accession>A0A0W8FAL0</accession>
<organism evidence="1">
    <name type="scientific">hydrocarbon metagenome</name>
    <dbReference type="NCBI Taxonomy" id="938273"/>
    <lineage>
        <taxon>unclassified sequences</taxon>
        <taxon>metagenomes</taxon>
        <taxon>ecological metagenomes</taxon>
    </lineage>
</organism>
<dbReference type="EMBL" id="LNQE01001413">
    <property type="protein sequence ID" value="KUG17917.1"/>
    <property type="molecule type" value="Genomic_DNA"/>
</dbReference>
<evidence type="ECO:0000313" key="1">
    <source>
        <dbReference type="EMBL" id="KUG17917.1"/>
    </source>
</evidence>
<reference evidence="1" key="1">
    <citation type="journal article" date="2015" name="Proc. Natl. Acad. Sci. U.S.A.">
        <title>Networks of energetic and metabolic interactions define dynamics in microbial communities.</title>
        <authorList>
            <person name="Embree M."/>
            <person name="Liu J.K."/>
            <person name="Al-Bassam M.M."/>
            <person name="Zengler K."/>
        </authorList>
    </citation>
    <scope>NUCLEOTIDE SEQUENCE</scope>
</reference>
<sequence>MKDEEGIVKEDILIRSKVYDCDIIPAWEIRNLADLYLSKDKSLSGKVFKTFFENKERSS</sequence>
<protein>
    <submittedName>
        <fullName evidence="1">Uncharacterized protein</fullName>
    </submittedName>
</protein>
<proteinExistence type="predicted"/>
<comment type="caution">
    <text evidence="1">The sequence shown here is derived from an EMBL/GenBank/DDBJ whole genome shotgun (WGS) entry which is preliminary data.</text>
</comment>
<gene>
    <name evidence="1" type="ORF">ASZ90_012366</name>
</gene>